<comment type="caution">
    <text evidence="2">The sequence shown here is derived from an EMBL/GenBank/DDBJ whole genome shotgun (WGS) entry which is preliminary data.</text>
</comment>
<dbReference type="InterPro" id="IPR053052">
    <property type="entry name" value="Imprinting_Balance_Reg"/>
</dbReference>
<dbReference type="PANTHER" id="PTHR45496">
    <property type="entry name" value="CHAPERONE DNAJ-DOMAIN SUPERFAMILY PROTEIN"/>
    <property type="match status" value="1"/>
</dbReference>
<dbReference type="PANTHER" id="PTHR45496:SF1">
    <property type="entry name" value="CHAPERONE DNAJ-DOMAIN SUPERFAMILY PROTEIN"/>
    <property type="match status" value="1"/>
</dbReference>
<dbReference type="SUPFAM" id="SSF46565">
    <property type="entry name" value="Chaperone J-domain"/>
    <property type="match status" value="1"/>
</dbReference>
<gene>
    <name evidence="2" type="ORF">KSP40_PGU009544</name>
</gene>
<sequence length="358" mass="39397">MDAGYGGRAEAQRLLEIADKRLVARDLVGSKRFAERALESDPLLDDVDQILAVVDVLLASQRRINNQPDWYSILQLPHPSSTSSASVDHGIDIKIKYRHLALLLDPNRNKFLYADAALRAVSEAYAFLSDPAKKSLFDAELPRNDPPVSVPAPVDLSFWTSCPACCHVFEYERAYIDRTLRCQICMRPFHASEMAAKPPIVQGTDMYYCAWGFFPLGFPGSGFPNSKAACVTQFGKDWKPFHPVSPWSQNQRDVLNETPLNAVPVNVAVGNPSADAVKANKRSLPMRNKKVVAKKRVGNYEKKIALFGETDSDNELLDAGGVAGADTGASEGDGITNFVIDLEATEDLLSNLRDLPFV</sequence>
<dbReference type="PROSITE" id="PS50076">
    <property type="entry name" value="DNAJ_2"/>
    <property type="match status" value="1"/>
</dbReference>
<name>A0ABR2LJS2_9ASPA</name>
<evidence type="ECO:0000313" key="2">
    <source>
        <dbReference type="EMBL" id="KAK8943388.1"/>
    </source>
</evidence>
<accession>A0ABR2LJS2</accession>
<dbReference type="CDD" id="cd06257">
    <property type="entry name" value="DnaJ"/>
    <property type="match status" value="1"/>
</dbReference>
<dbReference type="Pfam" id="PF00226">
    <property type="entry name" value="DnaJ"/>
    <property type="match status" value="1"/>
</dbReference>
<protein>
    <recommendedName>
        <fullName evidence="1">J domain-containing protein</fullName>
    </recommendedName>
</protein>
<dbReference type="EMBL" id="JBBWWR010000018">
    <property type="protein sequence ID" value="KAK8943388.1"/>
    <property type="molecule type" value="Genomic_DNA"/>
</dbReference>
<dbReference type="Gene3D" id="1.10.287.110">
    <property type="entry name" value="DnaJ domain"/>
    <property type="match status" value="1"/>
</dbReference>
<evidence type="ECO:0000313" key="3">
    <source>
        <dbReference type="Proteomes" id="UP001412067"/>
    </source>
</evidence>
<proteinExistence type="predicted"/>
<feature type="domain" description="J" evidence="1">
    <location>
        <begin position="69"/>
        <end position="141"/>
    </location>
</feature>
<keyword evidence="3" id="KW-1185">Reference proteome</keyword>
<dbReference type="Proteomes" id="UP001412067">
    <property type="component" value="Unassembled WGS sequence"/>
</dbReference>
<dbReference type="SMART" id="SM00271">
    <property type="entry name" value="DnaJ"/>
    <property type="match status" value="1"/>
</dbReference>
<dbReference type="InterPro" id="IPR036869">
    <property type="entry name" value="J_dom_sf"/>
</dbReference>
<organism evidence="2 3">
    <name type="scientific">Platanthera guangdongensis</name>
    <dbReference type="NCBI Taxonomy" id="2320717"/>
    <lineage>
        <taxon>Eukaryota</taxon>
        <taxon>Viridiplantae</taxon>
        <taxon>Streptophyta</taxon>
        <taxon>Embryophyta</taxon>
        <taxon>Tracheophyta</taxon>
        <taxon>Spermatophyta</taxon>
        <taxon>Magnoliopsida</taxon>
        <taxon>Liliopsida</taxon>
        <taxon>Asparagales</taxon>
        <taxon>Orchidaceae</taxon>
        <taxon>Orchidoideae</taxon>
        <taxon>Orchideae</taxon>
        <taxon>Orchidinae</taxon>
        <taxon>Platanthera</taxon>
    </lineage>
</organism>
<evidence type="ECO:0000259" key="1">
    <source>
        <dbReference type="PROSITE" id="PS50076"/>
    </source>
</evidence>
<dbReference type="InterPro" id="IPR001623">
    <property type="entry name" value="DnaJ_domain"/>
</dbReference>
<reference evidence="2 3" key="1">
    <citation type="journal article" date="2022" name="Nat. Plants">
        <title>Genomes of leafy and leafless Platanthera orchids illuminate the evolution of mycoheterotrophy.</title>
        <authorList>
            <person name="Li M.H."/>
            <person name="Liu K.W."/>
            <person name="Li Z."/>
            <person name="Lu H.C."/>
            <person name="Ye Q.L."/>
            <person name="Zhang D."/>
            <person name="Wang J.Y."/>
            <person name="Li Y.F."/>
            <person name="Zhong Z.M."/>
            <person name="Liu X."/>
            <person name="Yu X."/>
            <person name="Liu D.K."/>
            <person name="Tu X.D."/>
            <person name="Liu B."/>
            <person name="Hao Y."/>
            <person name="Liao X.Y."/>
            <person name="Jiang Y.T."/>
            <person name="Sun W.H."/>
            <person name="Chen J."/>
            <person name="Chen Y.Q."/>
            <person name="Ai Y."/>
            <person name="Zhai J.W."/>
            <person name="Wu S.S."/>
            <person name="Zhou Z."/>
            <person name="Hsiao Y.Y."/>
            <person name="Wu W.L."/>
            <person name="Chen Y.Y."/>
            <person name="Lin Y.F."/>
            <person name="Hsu J.L."/>
            <person name="Li C.Y."/>
            <person name="Wang Z.W."/>
            <person name="Zhao X."/>
            <person name="Zhong W.Y."/>
            <person name="Ma X.K."/>
            <person name="Ma L."/>
            <person name="Huang J."/>
            <person name="Chen G.Z."/>
            <person name="Huang M.Z."/>
            <person name="Huang L."/>
            <person name="Peng D.H."/>
            <person name="Luo Y.B."/>
            <person name="Zou S.Q."/>
            <person name="Chen S.P."/>
            <person name="Lan S."/>
            <person name="Tsai W.C."/>
            <person name="Van de Peer Y."/>
            <person name="Liu Z.J."/>
        </authorList>
    </citation>
    <scope>NUCLEOTIDE SEQUENCE [LARGE SCALE GENOMIC DNA]</scope>
    <source>
        <strain evidence="2">Lor288</strain>
    </source>
</reference>